<evidence type="ECO:0000313" key="2">
    <source>
        <dbReference type="Proteomes" id="UP000464283"/>
    </source>
</evidence>
<protein>
    <submittedName>
        <fullName evidence="1">Uncharacterized protein</fullName>
    </submittedName>
</protein>
<accession>A0A6P1LGE8</accession>
<dbReference type="EMBL" id="CP033512">
    <property type="protein sequence ID" value="QHG89481.1"/>
    <property type="molecule type" value="Genomic_DNA"/>
</dbReference>
<dbReference type="RefSeq" id="WP_081463002.1">
    <property type="nucleotide sequence ID" value="NZ_AGFP01000002.1"/>
</dbReference>
<proteinExistence type="predicted"/>
<dbReference type="AlphaFoldDB" id="A0A6P1LGE8"/>
<evidence type="ECO:0000313" key="1">
    <source>
        <dbReference type="EMBL" id="QHG89481.1"/>
    </source>
</evidence>
<gene>
    <name evidence="1" type="ORF">EER00_01030</name>
</gene>
<sequence length="77" mass="9198">MNKIAKILVKNKSTISRELKRNASSTEIYYSLLLTKNTLEENLIVIYFLCWNIKTLQIFLFKNLTQNLMVLRVHFFE</sequence>
<dbReference type="OrthoDB" id="396854at2"/>
<dbReference type="GeneID" id="96867273"/>
<name>A0A6P1LGE8_MALIO</name>
<organism evidence="1 2">
    <name type="scientific">Malacoplasma iowae 695</name>
    <dbReference type="NCBI Taxonomy" id="1048830"/>
    <lineage>
        <taxon>Bacteria</taxon>
        <taxon>Bacillati</taxon>
        <taxon>Mycoplasmatota</taxon>
        <taxon>Mycoplasmoidales</taxon>
        <taxon>Mycoplasmoidaceae</taxon>
        <taxon>Malacoplasma</taxon>
    </lineage>
</organism>
<reference evidence="1 2" key="1">
    <citation type="submission" date="2018-11" db="EMBL/GenBank/DDBJ databases">
        <title>The first complete genome sequence of Mycoplasma iowae strain 695.</title>
        <authorList>
            <person name="Ghanem M."/>
            <person name="El-Gazzar M."/>
        </authorList>
    </citation>
    <scope>NUCLEOTIDE SEQUENCE [LARGE SCALE GENOMIC DNA]</scope>
    <source>
        <strain evidence="1 2">695</strain>
    </source>
</reference>
<dbReference type="Proteomes" id="UP000464283">
    <property type="component" value="Chromosome"/>
</dbReference>